<evidence type="ECO:0000259" key="1">
    <source>
        <dbReference type="SMART" id="SM01324"/>
    </source>
</evidence>
<dbReference type="GeneID" id="82257352"/>
<evidence type="ECO:0000313" key="2">
    <source>
        <dbReference type="EMBL" id="SEJ01551.1"/>
    </source>
</evidence>
<reference evidence="2 3" key="1">
    <citation type="submission" date="2016-10" db="EMBL/GenBank/DDBJ databases">
        <authorList>
            <person name="de Groot N.N."/>
        </authorList>
    </citation>
    <scope>NUCLEOTIDE SEQUENCE [LARGE SCALE GENOMIC DNA]</scope>
    <source>
        <strain evidence="2 3">DSM 23048</strain>
    </source>
</reference>
<dbReference type="EMBL" id="FNYS01000009">
    <property type="protein sequence ID" value="SEJ01551.1"/>
    <property type="molecule type" value="Genomic_DNA"/>
</dbReference>
<dbReference type="Proteomes" id="UP000183077">
    <property type="component" value="Unassembled WGS sequence"/>
</dbReference>
<dbReference type="InterPro" id="IPR025582">
    <property type="entry name" value="YARHG_dom"/>
</dbReference>
<dbReference type="Gene3D" id="1.20.58.1690">
    <property type="match status" value="1"/>
</dbReference>
<dbReference type="PROSITE" id="PS51257">
    <property type="entry name" value="PROKAR_LIPOPROTEIN"/>
    <property type="match status" value="1"/>
</dbReference>
<protein>
    <submittedName>
        <fullName evidence="2">YARHG domain-containing protein</fullName>
    </submittedName>
</protein>
<evidence type="ECO:0000313" key="3">
    <source>
        <dbReference type="Proteomes" id="UP000183077"/>
    </source>
</evidence>
<gene>
    <name evidence="2" type="ORF">SAMN04488018_10978</name>
</gene>
<name>A0A1H6VAG0_9FLAO</name>
<dbReference type="Pfam" id="PF13308">
    <property type="entry name" value="YARHG"/>
    <property type="match status" value="1"/>
</dbReference>
<dbReference type="AlphaFoldDB" id="A0A1H6VAG0"/>
<proteinExistence type="predicted"/>
<feature type="domain" description="YARHG" evidence="1">
    <location>
        <begin position="220"/>
        <end position="299"/>
    </location>
</feature>
<dbReference type="InterPro" id="IPR038434">
    <property type="entry name" value="YARHG_sf"/>
</dbReference>
<dbReference type="RefSeq" id="WP_074746254.1">
    <property type="nucleotide sequence ID" value="NZ_FNYS01000009.1"/>
</dbReference>
<dbReference type="SMART" id="SM01324">
    <property type="entry name" value="YARHG"/>
    <property type="match status" value="1"/>
</dbReference>
<organism evidence="2 3">
    <name type="scientific">Myroides marinus</name>
    <dbReference type="NCBI Taxonomy" id="703342"/>
    <lineage>
        <taxon>Bacteria</taxon>
        <taxon>Pseudomonadati</taxon>
        <taxon>Bacteroidota</taxon>
        <taxon>Flavobacteriia</taxon>
        <taxon>Flavobacteriales</taxon>
        <taxon>Flavobacteriaceae</taxon>
        <taxon>Myroides</taxon>
    </lineage>
</organism>
<sequence>MKKLGLVMLSLILLTSCKKDKVNQLETNDQEEVYAKESDLGIISDFDKKYGLWSGDFEADVVNHENSGVYSSLNIFTIVVQSIKGKKVEGYSVSAGNVRPFIGEVVETTAAGQYIVVKEPGDHKYDGVFKFTISPDKSSIKGNWYSNRKDLPVISRKFDIKKKDFNYDPTVMLKPYIEEVDGYEEESTMVDWINDREKIIKYDGGEYVTSVNRAASEEIYRINASTKKLSEKELKNLHKLDLEIIRNTIYARHGYTFANRGARQFFNYVDWYIPLYNNVENELTDVEKSNIKLIKRLEKYAEDYYQQYGR</sequence>
<accession>A0A1H6VAG0</accession>